<dbReference type="AlphaFoldDB" id="A0A3M6U4D1"/>
<keyword evidence="2" id="KW-0802">TPR repeat</keyword>
<gene>
    <name evidence="4" type="ORF">pdam_00015207</name>
</gene>
<dbReference type="PANTHER" id="PTHR16193:SF0">
    <property type="entry name" value="TETRATRICOPEPTIDE REPEAT PROTEIN 27"/>
    <property type="match status" value="1"/>
</dbReference>
<evidence type="ECO:0000256" key="1">
    <source>
        <dbReference type="ARBA" id="ARBA00022737"/>
    </source>
</evidence>
<comment type="caution">
    <text evidence="4">The sequence shown here is derived from an EMBL/GenBank/DDBJ whole genome shotgun (WGS) entry which is preliminary data.</text>
</comment>
<keyword evidence="5" id="KW-1185">Reference proteome</keyword>
<evidence type="ECO:0000256" key="3">
    <source>
        <dbReference type="ARBA" id="ARBA00024020"/>
    </source>
</evidence>
<organism evidence="4 5">
    <name type="scientific">Pocillopora damicornis</name>
    <name type="common">Cauliflower coral</name>
    <name type="synonym">Millepora damicornis</name>
    <dbReference type="NCBI Taxonomy" id="46731"/>
    <lineage>
        <taxon>Eukaryota</taxon>
        <taxon>Metazoa</taxon>
        <taxon>Cnidaria</taxon>
        <taxon>Anthozoa</taxon>
        <taxon>Hexacorallia</taxon>
        <taxon>Scleractinia</taxon>
        <taxon>Astrocoeniina</taxon>
        <taxon>Pocilloporidae</taxon>
        <taxon>Pocillopora</taxon>
    </lineage>
</organism>
<dbReference type="InterPro" id="IPR019734">
    <property type="entry name" value="TPR_rpt"/>
</dbReference>
<dbReference type="InterPro" id="IPR011990">
    <property type="entry name" value="TPR-like_helical_dom_sf"/>
</dbReference>
<name>A0A3M6U4D1_POCDA</name>
<dbReference type="PANTHER" id="PTHR16193">
    <property type="entry name" value="TETRATRICOPEPTIDE REPEAT PROTEIN 27"/>
    <property type="match status" value="1"/>
</dbReference>
<proteinExistence type="inferred from homology"/>
<keyword evidence="1" id="KW-0677">Repeat</keyword>
<dbReference type="OrthoDB" id="1936594at2759"/>
<dbReference type="Proteomes" id="UP000275408">
    <property type="component" value="Unassembled WGS sequence"/>
</dbReference>
<dbReference type="Gene3D" id="1.25.40.10">
    <property type="entry name" value="Tetratricopeptide repeat domain"/>
    <property type="match status" value="1"/>
</dbReference>
<reference evidence="4 5" key="1">
    <citation type="journal article" date="2018" name="Sci. Rep.">
        <title>Comparative analysis of the Pocillopora damicornis genome highlights role of immune system in coral evolution.</title>
        <authorList>
            <person name="Cunning R."/>
            <person name="Bay R.A."/>
            <person name="Gillette P."/>
            <person name="Baker A.C."/>
            <person name="Traylor-Knowles N."/>
        </authorList>
    </citation>
    <scope>NUCLEOTIDE SEQUENCE [LARGE SCALE GENOMIC DNA]</scope>
    <source>
        <strain evidence="4">RSMAS</strain>
        <tissue evidence="4">Whole animal</tissue>
    </source>
</reference>
<evidence type="ECO:0000256" key="2">
    <source>
        <dbReference type="ARBA" id="ARBA00022803"/>
    </source>
</evidence>
<dbReference type="EMBL" id="RCHS01002274">
    <property type="protein sequence ID" value="RMX48461.1"/>
    <property type="molecule type" value="Genomic_DNA"/>
</dbReference>
<dbReference type="STRING" id="46731.A0A3M6U4D1"/>
<accession>A0A3M6U4D1</accession>
<protein>
    <submittedName>
        <fullName evidence="4">Uncharacterized protein</fullName>
    </submittedName>
</protein>
<dbReference type="SMART" id="SM00028">
    <property type="entry name" value="TPR"/>
    <property type="match status" value="4"/>
</dbReference>
<evidence type="ECO:0000313" key="4">
    <source>
        <dbReference type="EMBL" id="RMX48461.1"/>
    </source>
</evidence>
<evidence type="ECO:0000313" key="5">
    <source>
        <dbReference type="Proteomes" id="UP000275408"/>
    </source>
</evidence>
<dbReference type="SUPFAM" id="SSF48452">
    <property type="entry name" value="TPR-like"/>
    <property type="match status" value="1"/>
</dbReference>
<comment type="similarity">
    <text evidence="3">Belongs to the TTC27 family.</text>
</comment>
<sequence>MATNSIEILHSLEKAVFERNEEKIITLIDSLEQSITELADDIPDDLEELRVIVACICRGEYLKALQQKTAQSLLLTAAATTENKQLIQETTLLLQDDSLVRHALVLFTGVACLDLFIQCNWTGPVHPLSSILPHDCSNQQIVTRLSKDGEFINNPLMEGLLFLLVAKIVLVDFEESLTVCQTASLWALRCLAVQRQLSNERHDFMKNKIFMLMNKVQESSTLLSGEQSRSIASQIHLEFGYLYLYYYDTKSAREHFTAAQSILGLQVELTGALGKRTRFQEKDCSQLIVLVHKDESITGIPTDKSTDMCYKENLPRDVPLADDTILNKIQLKDEDLRNKNGTVLSPLDQAAILGLTYEHEKSQAVQRLDKETLLAYLEAVTCDPKAWCVQMTALLMRSKLEKDSKRRIERSMMQLQTLVDAIENPSPKKDLAQILLDMGVVKSALEIFQRLHSWENVVFCYQNLGWYAKAETLIKDQLKVKETALLWCVLVYLGILSGTDMMFDKKKNTTQNTSSALKSMRSQKNEDATCYEKAWELSGHHNSRAQRSLGYLHLRAKEYCKSIPCFQKSLAINSLQEGVWFSLGCAAMAAENLELASKAFHRCVSLDGGNGEAWNNLANVYIKRGQKPPAHLALKEGLKVNYESWHMWENFLVVSVDIGAFNDAISAYHRMMDLRDKYCDTEILGILVKAVNQGTLDNHEKPASYLKLKLLELMGRQTSQVTNNSELWKLYSDLYWNGESQEEKEKALNFLVKAHRTRTQASGWEIDVSQFKAVAELTLKLSQVYIQVTHCKENKAEAVQLLSSAKLTLKQLITKAKKNHTDLLTGNCPSELSQIMVDLEASLQEIVDLIFSFKS</sequence>
<dbReference type="InterPro" id="IPR044244">
    <property type="entry name" value="TTC27/Emw1"/>
</dbReference>